<proteinExistence type="inferred from homology"/>
<dbReference type="GO" id="GO:0005829">
    <property type="term" value="C:cytosol"/>
    <property type="evidence" value="ECO:0007669"/>
    <property type="project" value="TreeGrafter"/>
</dbReference>
<evidence type="ECO:0000256" key="5">
    <source>
        <dbReference type="ARBA" id="ARBA00022598"/>
    </source>
</evidence>
<keyword evidence="6 7" id="KW-0662">Pyridine nucleotide biosynthesis</keyword>
<evidence type="ECO:0000313" key="11">
    <source>
        <dbReference type="Proteomes" id="UP000483362"/>
    </source>
</evidence>
<dbReference type="InterPro" id="IPR040727">
    <property type="entry name" value="NAPRTase_N"/>
</dbReference>
<dbReference type="RefSeq" id="WP_154327076.1">
    <property type="nucleotide sequence ID" value="NZ_CP045696.1"/>
</dbReference>
<dbReference type="AlphaFoldDB" id="A0A6L5XED5"/>
<evidence type="ECO:0000256" key="1">
    <source>
        <dbReference type="ARBA" id="ARBA00004952"/>
    </source>
</evidence>
<dbReference type="Gene3D" id="3.20.140.10">
    <property type="entry name" value="nicotinate phosphoribosyltransferase"/>
    <property type="match status" value="1"/>
</dbReference>
<evidence type="ECO:0000259" key="9">
    <source>
        <dbReference type="Pfam" id="PF17767"/>
    </source>
</evidence>
<keyword evidence="11" id="KW-1185">Reference proteome</keyword>
<evidence type="ECO:0000313" key="10">
    <source>
        <dbReference type="EMBL" id="MSS18135.1"/>
    </source>
</evidence>
<comment type="catalytic activity">
    <reaction evidence="7">
        <text>5-phospho-alpha-D-ribose 1-diphosphate + nicotinate + ATP + H2O = nicotinate beta-D-ribonucleotide + ADP + phosphate + diphosphate</text>
        <dbReference type="Rhea" id="RHEA:36163"/>
        <dbReference type="ChEBI" id="CHEBI:15377"/>
        <dbReference type="ChEBI" id="CHEBI:30616"/>
        <dbReference type="ChEBI" id="CHEBI:32544"/>
        <dbReference type="ChEBI" id="CHEBI:33019"/>
        <dbReference type="ChEBI" id="CHEBI:43474"/>
        <dbReference type="ChEBI" id="CHEBI:57502"/>
        <dbReference type="ChEBI" id="CHEBI:58017"/>
        <dbReference type="ChEBI" id="CHEBI:456216"/>
        <dbReference type="EC" id="6.3.4.21"/>
    </reaction>
</comment>
<dbReference type="GO" id="GO:0034355">
    <property type="term" value="P:NAD+ biosynthetic process via the salvage pathway"/>
    <property type="evidence" value="ECO:0007669"/>
    <property type="project" value="TreeGrafter"/>
</dbReference>
<keyword evidence="10" id="KW-0328">Glycosyltransferase</keyword>
<keyword evidence="5 7" id="KW-0436">Ligase</keyword>
<feature type="domain" description="Nicotinate phosphoribosyltransferase N-terminal" evidence="9">
    <location>
        <begin position="10"/>
        <end position="129"/>
    </location>
</feature>
<feature type="domain" description="Nicotinate/nicotinamide phosphoribosyltransferase" evidence="8">
    <location>
        <begin position="165"/>
        <end position="370"/>
    </location>
</feature>
<dbReference type="EMBL" id="VULT01000016">
    <property type="protein sequence ID" value="MSS18135.1"/>
    <property type="molecule type" value="Genomic_DNA"/>
</dbReference>
<evidence type="ECO:0000256" key="3">
    <source>
        <dbReference type="ARBA" id="ARBA00013236"/>
    </source>
</evidence>
<dbReference type="Pfam" id="PF04095">
    <property type="entry name" value="NAPRTase"/>
    <property type="match status" value="1"/>
</dbReference>
<keyword evidence="10" id="KW-0808">Transferase</keyword>
<evidence type="ECO:0000256" key="6">
    <source>
        <dbReference type="ARBA" id="ARBA00022642"/>
    </source>
</evidence>
<dbReference type="EC" id="6.3.4.21" evidence="3 7"/>
<comment type="function">
    <text evidence="7">Catalyzes the synthesis of beta-nicotinate D-ribonucleotide from nicotinate and 5-phospho-D-ribose 1-phosphate at the expense of ATP.</text>
</comment>
<dbReference type="SUPFAM" id="SSF51690">
    <property type="entry name" value="Nicotinate/Quinolinate PRTase C-terminal domain-like"/>
    <property type="match status" value="1"/>
</dbReference>
<dbReference type="Pfam" id="PF17767">
    <property type="entry name" value="NAPRTase_N"/>
    <property type="match status" value="1"/>
</dbReference>
<organism evidence="10 11">
    <name type="scientific">Sodaliphilus pleomorphus</name>
    <dbReference type="NCBI Taxonomy" id="2606626"/>
    <lineage>
        <taxon>Bacteria</taxon>
        <taxon>Pseudomonadati</taxon>
        <taxon>Bacteroidota</taxon>
        <taxon>Bacteroidia</taxon>
        <taxon>Bacteroidales</taxon>
        <taxon>Muribaculaceae</taxon>
        <taxon>Sodaliphilus</taxon>
    </lineage>
</organism>
<sequence length="411" mass="47594">MEQIITHFTDNDAYTYSCLYYILETYPRGEVEYTFFDRNHTCYPKGFDKLLQEQVDYMPGVVITDEEIDFMARKMYYLPLWFFVFLKGYRFNPAEVAISQDEQGHLGITIKGKWYSTIMWEMVLLSCISQLMHTLNGDIDRYDAALEEQRSREKARKALKAGLVISDFGQRRRFSMQHHDMVVRTFKEVQDEGGYTDAEGQFKKWPGKFVGTSNVYLAMKYDLTPIGTMSHQLVEFEENVSGVYECNFNVMKKFSDVYDGDNGIYLYDCFGDKVFFSNLSKRMAMMYKGLRVDSGNEEEQLEKIIAKYKSLGIDPATKQIVYSNGLNLDRAIEIHNYTAGRMQDSYGIGTYLTCDVTGCSPSNIVIKLTRMRITELRAWHDCVKLSCDKGKTLGNPDKCKYLLKLLGEEEI</sequence>
<dbReference type="InterPro" id="IPR007229">
    <property type="entry name" value="Nic_PRibTrfase-Fam"/>
</dbReference>
<name>A0A6L5XED5_9BACT</name>
<dbReference type="InterPro" id="IPR006406">
    <property type="entry name" value="Nic_PRibTrfase"/>
</dbReference>
<protein>
    <recommendedName>
        <fullName evidence="3 7">Nicotinate phosphoribosyltransferase</fullName>
        <ecNumber evidence="3 7">6.3.4.21</ecNumber>
    </recommendedName>
</protein>
<comment type="PTM">
    <text evidence="7">Transiently phosphorylated on a His residue during the reaction cycle. Phosphorylation strongly increases the affinity for substrates and increases the rate of nicotinate D-ribonucleotide production. Dephosphorylation regenerates the low-affinity form of the enzyme, leading to product release.</text>
</comment>
<keyword evidence="4" id="KW-0597">Phosphoprotein</keyword>
<evidence type="ECO:0000256" key="2">
    <source>
        <dbReference type="ARBA" id="ARBA00010897"/>
    </source>
</evidence>
<comment type="caution">
    <text evidence="10">The sequence shown here is derived from an EMBL/GenBank/DDBJ whole genome shotgun (WGS) entry which is preliminary data.</text>
</comment>
<dbReference type="PANTHER" id="PTHR11098">
    <property type="entry name" value="NICOTINATE PHOSPHORIBOSYLTRANSFERASE"/>
    <property type="match status" value="1"/>
</dbReference>
<reference evidence="10 11" key="1">
    <citation type="submission" date="2019-08" db="EMBL/GenBank/DDBJ databases">
        <title>In-depth cultivation of the pig gut microbiome towards novel bacterial diversity and tailored functional studies.</title>
        <authorList>
            <person name="Wylensek D."/>
            <person name="Hitch T.C.A."/>
            <person name="Clavel T."/>
        </authorList>
    </citation>
    <scope>NUCLEOTIDE SEQUENCE [LARGE SCALE GENOMIC DNA]</scope>
    <source>
        <strain evidence="10 11">Oil-RF-744-WCA-WT-10</strain>
    </source>
</reference>
<dbReference type="PIRSF" id="PIRSF000484">
    <property type="entry name" value="NAPRT"/>
    <property type="match status" value="1"/>
</dbReference>
<dbReference type="NCBIfam" id="TIGR01514">
    <property type="entry name" value="NAPRTase"/>
    <property type="match status" value="1"/>
</dbReference>
<comment type="pathway">
    <text evidence="1 7">Cofactor biosynthesis; NAD(+) biosynthesis; nicotinate D-ribonucleotide from nicotinate: step 1/1.</text>
</comment>
<evidence type="ECO:0000256" key="4">
    <source>
        <dbReference type="ARBA" id="ARBA00022553"/>
    </source>
</evidence>
<dbReference type="PANTHER" id="PTHR11098:SF1">
    <property type="entry name" value="NICOTINATE PHOSPHORIBOSYLTRANSFERASE"/>
    <property type="match status" value="1"/>
</dbReference>
<dbReference type="InterPro" id="IPR041525">
    <property type="entry name" value="N/Namide_PRibTrfase"/>
</dbReference>
<evidence type="ECO:0000256" key="7">
    <source>
        <dbReference type="RuleBase" id="RU003838"/>
    </source>
</evidence>
<dbReference type="UniPathway" id="UPA00253">
    <property type="reaction ID" value="UER00457"/>
</dbReference>
<dbReference type="SUPFAM" id="SSF54675">
    <property type="entry name" value="Nicotinate/Quinolinate PRTase N-terminal domain-like"/>
    <property type="match status" value="1"/>
</dbReference>
<dbReference type="GO" id="GO:0004516">
    <property type="term" value="F:nicotinate phosphoribosyltransferase activity"/>
    <property type="evidence" value="ECO:0007669"/>
    <property type="project" value="UniProtKB-UniRule"/>
</dbReference>
<comment type="similarity">
    <text evidence="2 7">Belongs to the NAPRTase family.</text>
</comment>
<gene>
    <name evidence="10" type="primary">pncB</name>
    <name evidence="10" type="ORF">FYJ29_10255</name>
</gene>
<evidence type="ECO:0000259" key="8">
    <source>
        <dbReference type="Pfam" id="PF04095"/>
    </source>
</evidence>
<accession>A0A6L5XED5</accession>
<dbReference type="InterPro" id="IPR036068">
    <property type="entry name" value="Nicotinate_pribotase-like_C"/>
</dbReference>
<dbReference type="GO" id="GO:0016757">
    <property type="term" value="F:glycosyltransferase activity"/>
    <property type="evidence" value="ECO:0007669"/>
    <property type="project" value="UniProtKB-KW"/>
</dbReference>
<dbReference type="Proteomes" id="UP000483362">
    <property type="component" value="Unassembled WGS sequence"/>
</dbReference>